<evidence type="ECO:0000256" key="3">
    <source>
        <dbReference type="SAM" id="MobiDB-lite"/>
    </source>
</evidence>
<keyword evidence="5" id="KW-1185">Reference proteome</keyword>
<feature type="compositionally biased region" description="Basic and acidic residues" evidence="3">
    <location>
        <begin position="182"/>
        <end position="198"/>
    </location>
</feature>
<dbReference type="GO" id="GO:0043226">
    <property type="term" value="C:organelle"/>
    <property type="evidence" value="ECO:0007669"/>
    <property type="project" value="UniProtKB-ARBA"/>
</dbReference>
<dbReference type="SMART" id="SM00361">
    <property type="entry name" value="RRM_1"/>
    <property type="match status" value="1"/>
</dbReference>
<evidence type="ECO:0000313" key="7">
    <source>
        <dbReference type="RefSeq" id="XP_032833662.1"/>
    </source>
</evidence>
<dbReference type="PROSITE" id="PS50102">
    <property type="entry name" value="RRM"/>
    <property type="match status" value="1"/>
</dbReference>
<dbReference type="AlphaFoldDB" id="A0AAJ7XGK4"/>
<evidence type="ECO:0000259" key="4">
    <source>
        <dbReference type="PROSITE" id="PS50102"/>
    </source>
</evidence>
<dbReference type="SUPFAM" id="SSF54928">
    <property type="entry name" value="RNA-binding domain, RBD"/>
    <property type="match status" value="1"/>
</dbReference>
<dbReference type="RefSeq" id="XP_032833662.1">
    <property type="nucleotide sequence ID" value="XM_032977771.1"/>
</dbReference>
<accession>A0AAJ7XGK4</accession>
<protein>
    <submittedName>
        <fullName evidence="6 7">RNA-binding motif protein, X chromosome-like isoform X1</fullName>
    </submittedName>
</protein>
<dbReference type="FunFam" id="3.30.70.330:FF:000119">
    <property type="entry name" value="RNA-binding motif protein, X chromosome"/>
    <property type="match status" value="1"/>
</dbReference>
<dbReference type="RefSeq" id="XP_032833661.1">
    <property type="nucleotide sequence ID" value="XM_032977770.1"/>
</dbReference>
<gene>
    <name evidence="6 7" type="primary">LOC116956287</name>
</gene>
<feature type="compositionally biased region" description="Gly residues" evidence="3">
    <location>
        <begin position="291"/>
        <end position="301"/>
    </location>
</feature>
<organism evidence="5 6">
    <name type="scientific">Petromyzon marinus</name>
    <name type="common">Sea lamprey</name>
    <dbReference type="NCBI Taxonomy" id="7757"/>
    <lineage>
        <taxon>Eukaryota</taxon>
        <taxon>Metazoa</taxon>
        <taxon>Chordata</taxon>
        <taxon>Craniata</taxon>
        <taxon>Vertebrata</taxon>
        <taxon>Cyclostomata</taxon>
        <taxon>Hyperoartia</taxon>
        <taxon>Petromyzontiformes</taxon>
        <taxon>Petromyzontidae</taxon>
        <taxon>Petromyzon</taxon>
    </lineage>
</organism>
<reference evidence="6 7" key="1">
    <citation type="submission" date="2025-04" db="UniProtKB">
        <authorList>
            <consortium name="RefSeq"/>
        </authorList>
    </citation>
    <scope>IDENTIFICATION</scope>
    <source>
        <tissue evidence="6 7">Sperm</tissue>
    </source>
</reference>
<dbReference type="Gene3D" id="3.30.70.330">
    <property type="match status" value="1"/>
</dbReference>
<dbReference type="InterPro" id="IPR035979">
    <property type="entry name" value="RBD_domain_sf"/>
</dbReference>
<feature type="compositionally biased region" description="Basic and acidic residues" evidence="3">
    <location>
        <begin position="142"/>
        <end position="165"/>
    </location>
</feature>
<sequence length="385" mass="40724">MLSFCCWMGASPTRLPGRGSYAATFQTNSCLKMGEVDPGKLFIGGLSTDTNENALETIFSKYGRVAEVLIMKDRETNRSRGFAFVTFANPDDAKGAERDMNGKPLDGRNIKVEQATKPSFEGGGRFGSYRGFGFRGGRGSYRGRDRDGYGGPPARRDGPPSRRDDYDDYYTPREGYSGRDYGGSRDSQEHYGGHRGDGYRTGALAYGERDGYSSRESRDYGASGGNYRDAYDSYSSARSAPPTRGSFGGGGTTARYEDYSGASSRDAYGGGGGTARYGASTRGSGDRPGRGGRGGDGGRGGFQPRDAYSAGGRGGGAPRDPYGGAGAGRGGRGAPRDSYGPPRDSYGPPRDSYGAPPRDSYGAPARDSYGPPAARGGDSRGRSRY</sequence>
<evidence type="ECO:0000256" key="2">
    <source>
        <dbReference type="PROSITE-ProRule" id="PRU00176"/>
    </source>
</evidence>
<dbReference type="GO" id="GO:0003723">
    <property type="term" value="F:RNA binding"/>
    <property type="evidence" value="ECO:0007669"/>
    <property type="project" value="UniProtKB-UniRule"/>
</dbReference>
<name>A0AAJ7XGK4_PETMA</name>
<evidence type="ECO:0000256" key="1">
    <source>
        <dbReference type="ARBA" id="ARBA00022884"/>
    </source>
</evidence>
<dbReference type="InterPro" id="IPR050441">
    <property type="entry name" value="RBM"/>
</dbReference>
<dbReference type="InterPro" id="IPR003954">
    <property type="entry name" value="RRM_euk-type"/>
</dbReference>
<dbReference type="Proteomes" id="UP001318040">
    <property type="component" value="Chromosome 64"/>
</dbReference>
<proteinExistence type="predicted"/>
<evidence type="ECO:0000313" key="5">
    <source>
        <dbReference type="Proteomes" id="UP001318040"/>
    </source>
</evidence>
<dbReference type="Pfam" id="PF00076">
    <property type="entry name" value="RRM_1"/>
    <property type="match status" value="1"/>
</dbReference>
<dbReference type="InterPro" id="IPR012677">
    <property type="entry name" value="Nucleotide-bd_a/b_plait_sf"/>
</dbReference>
<feature type="region of interest" description="Disordered" evidence="3">
    <location>
        <begin position="232"/>
        <end position="385"/>
    </location>
</feature>
<dbReference type="KEGG" id="pmrn:116956287"/>
<evidence type="ECO:0000313" key="6">
    <source>
        <dbReference type="RefSeq" id="XP_032833661.1"/>
    </source>
</evidence>
<feature type="domain" description="RRM" evidence="4">
    <location>
        <begin position="39"/>
        <end position="117"/>
    </location>
</feature>
<keyword evidence="1 2" id="KW-0694">RNA-binding</keyword>
<dbReference type="CDD" id="cd12382">
    <property type="entry name" value="RRM_RBMX_like"/>
    <property type="match status" value="1"/>
</dbReference>
<feature type="compositionally biased region" description="Gly residues" evidence="3">
    <location>
        <begin position="311"/>
        <end position="333"/>
    </location>
</feature>
<dbReference type="SMART" id="SM00360">
    <property type="entry name" value="RRM"/>
    <property type="match status" value="1"/>
</dbReference>
<dbReference type="InterPro" id="IPR000504">
    <property type="entry name" value="RRM_dom"/>
</dbReference>
<feature type="region of interest" description="Disordered" evidence="3">
    <location>
        <begin position="137"/>
        <end position="202"/>
    </location>
</feature>
<dbReference type="PANTHER" id="PTHR48034">
    <property type="entry name" value="TRANSFORMER-2 SEX-DETERMINING PROTEIN-RELATED"/>
    <property type="match status" value="1"/>
</dbReference>